<dbReference type="SUPFAM" id="SSF51735">
    <property type="entry name" value="NAD(P)-binding Rossmann-fold domains"/>
    <property type="match status" value="1"/>
</dbReference>
<dbReference type="InterPro" id="IPR036291">
    <property type="entry name" value="NAD(P)-bd_dom_sf"/>
</dbReference>
<dbReference type="eggNOG" id="COG0451">
    <property type="taxonomic scope" value="Bacteria"/>
</dbReference>
<protein>
    <submittedName>
        <fullName evidence="2">NAD-dependent epimerase/dehydratase</fullName>
    </submittedName>
</protein>
<accession>A1ZEA9</accession>
<dbReference type="Pfam" id="PF01370">
    <property type="entry name" value="Epimerase"/>
    <property type="match status" value="1"/>
</dbReference>
<evidence type="ECO:0000259" key="1">
    <source>
        <dbReference type="Pfam" id="PF01370"/>
    </source>
</evidence>
<dbReference type="Proteomes" id="UP000004095">
    <property type="component" value="Unassembled WGS sequence"/>
</dbReference>
<organism evidence="2 3">
    <name type="scientific">Microscilla marina ATCC 23134</name>
    <dbReference type="NCBI Taxonomy" id="313606"/>
    <lineage>
        <taxon>Bacteria</taxon>
        <taxon>Pseudomonadati</taxon>
        <taxon>Bacteroidota</taxon>
        <taxon>Cytophagia</taxon>
        <taxon>Cytophagales</taxon>
        <taxon>Microscillaceae</taxon>
        <taxon>Microscilla</taxon>
    </lineage>
</organism>
<evidence type="ECO:0000313" key="2">
    <source>
        <dbReference type="EMBL" id="EAY31417.1"/>
    </source>
</evidence>
<comment type="caution">
    <text evidence="2">The sequence shown here is derived from an EMBL/GenBank/DDBJ whole genome shotgun (WGS) entry which is preliminary data.</text>
</comment>
<dbReference type="GO" id="GO:0005737">
    <property type="term" value="C:cytoplasm"/>
    <property type="evidence" value="ECO:0007669"/>
    <property type="project" value="TreeGrafter"/>
</dbReference>
<sequence>MNIFMTGATGYIGRLLAQKLAEQGHTIHALCRSSSQTGDLQHPNIKFFEGDLLDSNSIDRAMASCQQAYHLAAFAKVFTKQPELHDHINVDGTMNVLAAAQKAGVQRTVFTSTGGVFGFSTPDQPVDEATPRNIEFFNHYERTKTEAEEKIRELAAQGQDIVIVNPTRVYGPGLLSESNAATRLMQLYYQGKWKMSPGDGTKLGNYVYVNDVVNGHILAMEKGRAGERYIIGGINASYKQLFDTLGKHAPKKLKLMNAPVWLMMIVSNFELAKAKLFNMKPLITPKYAKKYTYHWGLSSAKAEKELGYEITSLDEGIRQTMEWLAALENNNAQAQNA</sequence>
<dbReference type="InterPro" id="IPR001509">
    <property type="entry name" value="Epimerase_deHydtase"/>
</dbReference>
<keyword evidence="3" id="KW-1185">Reference proteome</keyword>
<reference evidence="2 3" key="1">
    <citation type="submission" date="2007-01" db="EMBL/GenBank/DDBJ databases">
        <authorList>
            <person name="Haygood M."/>
            <person name="Podell S."/>
            <person name="Anderson C."/>
            <person name="Hopkinson B."/>
            <person name="Roe K."/>
            <person name="Barbeau K."/>
            <person name="Gaasterland T."/>
            <person name="Ferriera S."/>
            <person name="Johnson J."/>
            <person name="Kravitz S."/>
            <person name="Beeson K."/>
            <person name="Sutton G."/>
            <person name="Rogers Y.-H."/>
            <person name="Friedman R."/>
            <person name="Frazier M."/>
            <person name="Venter J.C."/>
        </authorList>
    </citation>
    <scope>NUCLEOTIDE SEQUENCE [LARGE SCALE GENOMIC DNA]</scope>
    <source>
        <strain evidence="2 3">ATCC 23134</strain>
    </source>
</reference>
<dbReference type="GO" id="GO:0004029">
    <property type="term" value="F:aldehyde dehydrogenase (NAD+) activity"/>
    <property type="evidence" value="ECO:0007669"/>
    <property type="project" value="TreeGrafter"/>
</dbReference>
<evidence type="ECO:0000313" key="3">
    <source>
        <dbReference type="Proteomes" id="UP000004095"/>
    </source>
</evidence>
<gene>
    <name evidence="2" type="ORF">M23134_04250</name>
</gene>
<dbReference type="AlphaFoldDB" id="A1ZEA9"/>
<dbReference type="PANTHER" id="PTHR48079">
    <property type="entry name" value="PROTEIN YEEZ"/>
    <property type="match status" value="1"/>
</dbReference>
<proteinExistence type="predicted"/>
<name>A1ZEA9_MICM2</name>
<dbReference type="PANTHER" id="PTHR48079:SF6">
    <property type="entry name" value="NAD(P)-BINDING DOMAIN-CONTAINING PROTEIN-RELATED"/>
    <property type="match status" value="1"/>
</dbReference>
<feature type="domain" description="NAD-dependent epimerase/dehydratase" evidence="1">
    <location>
        <begin position="3"/>
        <end position="232"/>
    </location>
</feature>
<dbReference type="RefSeq" id="WP_002693994.1">
    <property type="nucleotide sequence ID" value="NZ_AAWS01000003.1"/>
</dbReference>
<dbReference type="EMBL" id="AAWS01000003">
    <property type="protein sequence ID" value="EAY31417.1"/>
    <property type="molecule type" value="Genomic_DNA"/>
</dbReference>
<dbReference type="InterPro" id="IPR051783">
    <property type="entry name" value="NAD(P)-dependent_oxidoreduct"/>
</dbReference>
<dbReference type="CDD" id="cd05228">
    <property type="entry name" value="AR_FR_like_1_SDR_e"/>
    <property type="match status" value="1"/>
</dbReference>
<dbReference type="OrthoDB" id="1490291at2"/>
<dbReference type="Gene3D" id="3.40.50.720">
    <property type="entry name" value="NAD(P)-binding Rossmann-like Domain"/>
    <property type="match status" value="1"/>
</dbReference>